<keyword evidence="2" id="KW-1185">Reference proteome</keyword>
<evidence type="ECO:0000313" key="1">
    <source>
        <dbReference type="EMBL" id="BAS94081.1"/>
    </source>
</evidence>
<proteinExistence type="predicted"/>
<dbReference type="InParanoid" id="A0A0N7KKT1"/>
<evidence type="ECO:0000313" key="2">
    <source>
        <dbReference type="Proteomes" id="UP000059680"/>
    </source>
</evidence>
<dbReference type="Gramene" id="Os05t0421450-00">
    <property type="protein sequence ID" value="Os05t0421450-00"/>
    <property type="gene ID" value="Os05g0421450"/>
</dbReference>
<reference evidence="2" key="1">
    <citation type="journal article" date="2005" name="Nature">
        <title>The map-based sequence of the rice genome.</title>
        <authorList>
            <consortium name="International rice genome sequencing project (IRGSP)"/>
            <person name="Matsumoto T."/>
            <person name="Wu J."/>
            <person name="Kanamori H."/>
            <person name="Katayose Y."/>
            <person name="Fujisawa M."/>
            <person name="Namiki N."/>
            <person name="Mizuno H."/>
            <person name="Yamamoto K."/>
            <person name="Antonio B.A."/>
            <person name="Baba T."/>
            <person name="Sakata K."/>
            <person name="Nagamura Y."/>
            <person name="Aoki H."/>
            <person name="Arikawa K."/>
            <person name="Arita K."/>
            <person name="Bito T."/>
            <person name="Chiden Y."/>
            <person name="Fujitsuka N."/>
            <person name="Fukunaka R."/>
            <person name="Hamada M."/>
            <person name="Harada C."/>
            <person name="Hayashi A."/>
            <person name="Hijishita S."/>
            <person name="Honda M."/>
            <person name="Hosokawa S."/>
            <person name="Ichikawa Y."/>
            <person name="Idonuma A."/>
            <person name="Iijima M."/>
            <person name="Ikeda M."/>
            <person name="Ikeno M."/>
            <person name="Ito K."/>
            <person name="Ito S."/>
            <person name="Ito T."/>
            <person name="Ito Y."/>
            <person name="Ito Y."/>
            <person name="Iwabuchi A."/>
            <person name="Kamiya K."/>
            <person name="Karasawa W."/>
            <person name="Kurita K."/>
            <person name="Katagiri S."/>
            <person name="Kikuta A."/>
            <person name="Kobayashi H."/>
            <person name="Kobayashi N."/>
            <person name="Machita K."/>
            <person name="Maehara T."/>
            <person name="Masukawa M."/>
            <person name="Mizubayashi T."/>
            <person name="Mukai Y."/>
            <person name="Nagasaki H."/>
            <person name="Nagata Y."/>
            <person name="Naito S."/>
            <person name="Nakashima M."/>
            <person name="Nakama Y."/>
            <person name="Nakamichi Y."/>
            <person name="Nakamura M."/>
            <person name="Meguro A."/>
            <person name="Negishi M."/>
            <person name="Ohta I."/>
            <person name="Ohta T."/>
            <person name="Okamoto M."/>
            <person name="Ono N."/>
            <person name="Saji S."/>
            <person name="Sakaguchi M."/>
            <person name="Sakai K."/>
            <person name="Shibata M."/>
            <person name="Shimokawa T."/>
            <person name="Song J."/>
            <person name="Takazaki Y."/>
            <person name="Terasawa K."/>
            <person name="Tsugane M."/>
            <person name="Tsuji K."/>
            <person name="Ueda S."/>
            <person name="Waki K."/>
            <person name="Yamagata H."/>
            <person name="Yamamoto M."/>
            <person name="Yamamoto S."/>
            <person name="Yamane H."/>
            <person name="Yoshiki S."/>
            <person name="Yoshihara R."/>
            <person name="Yukawa K."/>
            <person name="Zhong H."/>
            <person name="Yano M."/>
            <person name="Yuan Q."/>
            <person name="Ouyang S."/>
            <person name="Liu J."/>
            <person name="Jones K.M."/>
            <person name="Gansberger K."/>
            <person name="Moffat K."/>
            <person name="Hill J."/>
            <person name="Bera J."/>
            <person name="Fadrosh D."/>
            <person name="Jin S."/>
            <person name="Johri S."/>
            <person name="Kim M."/>
            <person name="Overton L."/>
            <person name="Reardon M."/>
            <person name="Tsitrin T."/>
            <person name="Vuong H."/>
            <person name="Weaver B."/>
            <person name="Ciecko A."/>
            <person name="Tallon L."/>
            <person name="Jackson J."/>
            <person name="Pai G."/>
            <person name="Aken S.V."/>
            <person name="Utterback T."/>
            <person name="Reidmuller S."/>
            <person name="Feldblyum T."/>
            <person name="Hsiao J."/>
            <person name="Zismann V."/>
            <person name="Iobst S."/>
            <person name="de Vazeille A.R."/>
            <person name="Buell C.R."/>
            <person name="Ying K."/>
            <person name="Li Y."/>
            <person name="Lu T."/>
            <person name="Huang Y."/>
            <person name="Zhao Q."/>
            <person name="Feng Q."/>
            <person name="Zhang L."/>
            <person name="Zhu J."/>
            <person name="Weng Q."/>
            <person name="Mu J."/>
            <person name="Lu Y."/>
            <person name="Fan D."/>
            <person name="Liu Y."/>
            <person name="Guan J."/>
            <person name="Zhang Y."/>
            <person name="Yu S."/>
            <person name="Liu X."/>
            <person name="Zhang Y."/>
            <person name="Hong G."/>
            <person name="Han B."/>
            <person name="Choisne N."/>
            <person name="Demange N."/>
            <person name="Orjeda G."/>
            <person name="Samain S."/>
            <person name="Cattolico L."/>
            <person name="Pelletier E."/>
            <person name="Couloux A."/>
            <person name="Segurens B."/>
            <person name="Wincker P."/>
            <person name="D'Hont A."/>
            <person name="Scarpelli C."/>
            <person name="Weissenbach J."/>
            <person name="Salanoubat M."/>
            <person name="Quetier F."/>
            <person name="Yu Y."/>
            <person name="Kim H.R."/>
            <person name="Rambo T."/>
            <person name="Currie J."/>
            <person name="Collura K."/>
            <person name="Luo M."/>
            <person name="Yang T."/>
            <person name="Ammiraju J.S.S."/>
            <person name="Engler F."/>
            <person name="Soderlund C."/>
            <person name="Wing R.A."/>
            <person name="Palmer L.E."/>
            <person name="de la Bastide M."/>
            <person name="Spiegel L."/>
            <person name="Nascimento L."/>
            <person name="Zutavern T."/>
            <person name="O'Shaughnessy A."/>
            <person name="Dike S."/>
            <person name="Dedhia N."/>
            <person name="Preston R."/>
            <person name="Balija V."/>
            <person name="McCombie W.R."/>
            <person name="Chow T."/>
            <person name="Chen H."/>
            <person name="Chung M."/>
            <person name="Chen C."/>
            <person name="Shaw J."/>
            <person name="Wu H."/>
            <person name="Hsiao K."/>
            <person name="Chao Y."/>
            <person name="Chu M."/>
            <person name="Cheng C."/>
            <person name="Hour A."/>
            <person name="Lee P."/>
            <person name="Lin S."/>
            <person name="Lin Y."/>
            <person name="Liou J."/>
            <person name="Liu S."/>
            <person name="Hsing Y."/>
            <person name="Raghuvanshi S."/>
            <person name="Mohanty A."/>
            <person name="Bharti A.K."/>
            <person name="Gaur A."/>
            <person name="Gupta V."/>
            <person name="Kumar D."/>
            <person name="Ravi V."/>
            <person name="Vij S."/>
            <person name="Kapur A."/>
            <person name="Khurana P."/>
            <person name="Khurana P."/>
            <person name="Khurana J.P."/>
            <person name="Tyagi A.K."/>
            <person name="Gaikwad K."/>
            <person name="Singh A."/>
            <person name="Dalal V."/>
            <person name="Srivastava S."/>
            <person name="Dixit A."/>
            <person name="Pal A.K."/>
            <person name="Ghazi I.A."/>
            <person name="Yadav M."/>
            <person name="Pandit A."/>
            <person name="Bhargava A."/>
            <person name="Sureshbabu K."/>
            <person name="Batra K."/>
            <person name="Sharma T.R."/>
            <person name="Mohapatra T."/>
            <person name="Singh N.K."/>
            <person name="Messing J."/>
            <person name="Nelson A.B."/>
            <person name="Fuks G."/>
            <person name="Kavchok S."/>
            <person name="Keizer G."/>
            <person name="Linton E."/>
            <person name="Llaca V."/>
            <person name="Song R."/>
            <person name="Tanyolac B."/>
            <person name="Young S."/>
            <person name="Ho-Il K."/>
            <person name="Hahn J.H."/>
            <person name="Sangsakoo G."/>
            <person name="Vanavichit A."/>
            <person name="de Mattos Luiz.A.T."/>
            <person name="Zimmer P.D."/>
            <person name="Malone G."/>
            <person name="Dellagostin O."/>
            <person name="de Oliveira A.C."/>
            <person name="Bevan M."/>
            <person name="Bancroft I."/>
            <person name="Minx P."/>
            <person name="Cordum H."/>
            <person name="Wilson R."/>
            <person name="Cheng Z."/>
            <person name="Jin W."/>
            <person name="Jiang J."/>
            <person name="Leong S.A."/>
            <person name="Iwama H."/>
            <person name="Gojobori T."/>
            <person name="Itoh T."/>
            <person name="Niimura Y."/>
            <person name="Fujii Y."/>
            <person name="Habara T."/>
            <person name="Sakai H."/>
            <person name="Sato Y."/>
            <person name="Wilson G."/>
            <person name="Kumar K."/>
            <person name="McCouch S."/>
            <person name="Juretic N."/>
            <person name="Hoen D."/>
            <person name="Wright S."/>
            <person name="Bruskiewich R."/>
            <person name="Bureau T."/>
            <person name="Miyao A."/>
            <person name="Hirochika H."/>
            <person name="Nishikawa T."/>
            <person name="Kadowaki K."/>
            <person name="Sugiura M."/>
            <person name="Burr B."/>
            <person name="Sasaki T."/>
        </authorList>
    </citation>
    <scope>NUCLEOTIDE SEQUENCE [LARGE SCALE GENOMIC DNA]</scope>
    <source>
        <strain evidence="2">cv. Nipponbare</strain>
    </source>
</reference>
<organism evidence="1 2">
    <name type="scientific">Oryza sativa subsp. japonica</name>
    <name type="common">Rice</name>
    <dbReference type="NCBI Taxonomy" id="39947"/>
    <lineage>
        <taxon>Eukaryota</taxon>
        <taxon>Viridiplantae</taxon>
        <taxon>Streptophyta</taxon>
        <taxon>Embryophyta</taxon>
        <taxon>Tracheophyta</taxon>
        <taxon>Spermatophyta</taxon>
        <taxon>Magnoliopsida</taxon>
        <taxon>Liliopsida</taxon>
        <taxon>Poales</taxon>
        <taxon>Poaceae</taxon>
        <taxon>BOP clade</taxon>
        <taxon>Oryzoideae</taxon>
        <taxon>Oryzeae</taxon>
        <taxon>Oryzinae</taxon>
        <taxon>Oryza</taxon>
        <taxon>Oryza sativa</taxon>
    </lineage>
</organism>
<name>A0A0N7KKT1_ORYSJ</name>
<sequence>MATGLGVPTGLSAPVAFQYPDPAARFGRDPFGYLRSRGEKKYHSFSPYSAIPAWSHGRSMNSSYKFAWMEEGDGRDVLGRCHGSNL</sequence>
<gene>
    <name evidence="1" type="ordered locus">Os05g0421450</name>
    <name evidence="1" type="ORF">OSNPB_050421450</name>
</gene>
<reference evidence="1 2" key="2">
    <citation type="journal article" date="2013" name="Plant Cell Physiol.">
        <title>Rice Annotation Project Database (RAP-DB): an integrative and interactive database for rice genomics.</title>
        <authorList>
            <person name="Sakai H."/>
            <person name="Lee S.S."/>
            <person name="Tanaka T."/>
            <person name="Numa H."/>
            <person name="Kim J."/>
            <person name="Kawahara Y."/>
            <person name="Wakimoto H."/>
            <person name="Yang C.C."/>
            <person name="Iwamoto M."/>
            <person name="Abe T."/>
            <person name="Yamada Y."/>
            <person name="Muto A."/>
            <person name="Inokuchi H."/>
            <person name="Ikemura T."/>
            <person name="Matsumoto T."/>
            <person name="Sasaki T."/>
            <person name="Itoh T."/>
        </authorList>
    </citation>
    <scope>NUCLEOTIDE SEQUENCE [LARGE SCALE GENOMIC DNA]</scope>
    <source>
        <strain evidence="2">cv. Nipponbare</strain>
    </source>
</reference>
<dbReference type="Proteomes" id="UP000059680">
    <property type="component" value="Chromosome 5"/>
</dbReference>
<dbReference type="PaxDb" id="39947-A0A0N7KKT1"/>
<dbReference type="EMBL" id="AP014961">
    <property type="protein sequence ID" value="BAS94081.1"/>
    <property type="molecule type" value="Genomic_DNA"/>
</dbReference>
<protein>
    <submittedName>
        <fullName evidence="1">Os05g0421450 protein</fullName>
    </submittedName>
</protein>
<dbReference type="AlphaFoldDB" id="A0A0N7KKT1"/>
<accession>A0A0N7KKT1</accession>
<reference evidence="1 2" key="3">
    <citation type="journal article" date="2013" name="Rice">
        <title>Improvement of the Oryza sativa Nipponbare reference genome using next generation sequence and optical map data.</title>
        <authorList>
            <person name="Kawahara Y."/>
            <person name="de la Bastide M."/>
            <person name="Hamilton J.P."/>
            <person name="Kanamori H."/>
            <person name="McCombie W.R."/>
            <person name="Ouyang S."/>
            <person name="Schwartz D.C."/>
            <person name="Tanaka T."/>
            <person name="Wu J."/>
            <person name="Zhou S."/>
            <person name="Childs K.L."/>
            <person name="Davidson R.M."/>
            <person name="Lin H."/>
            <person name="Quesada-Ocampo L."/>
            <person name="Vaillancourt B."/>
            <person name="Sakai H."/>
            <person name="Lee S.S."/>
            <person name="Kim J."/>
            <person name="Numa H."/>
            <person name="Itoh T."/>
            <person name="Buell C.R."/>
            <person name="Matsumoto T."/>
        </authorList>
    </citation>
    <scope>NUCLEOTIDE SEQUENCE [LARGE SCALE GENOMIC DNA]</scope>
    <source>
        <strain evidence="2">cv. Nipponbare</strain>
    </source>
</reference>